<dbReference type="EMBL" id="JNFA01000011">
    <property type="protein sequence ID" value="KGL42642.1"/>
    <property type="molecule type" value="Genomic_DNA"/>
</dbReference>
<name>A0A099WCA1_9LIST</name>
<keyword evidence="2" id="KW-1185">Reference proteome</keyword>
<gene>
    <name evidence="1" type="ORF">EP57_04045</name>
</gene>
<protein>
    <submittedName>
        <fullName evidence="1">Uncharacterized protein</fullName>
    </submittedName>
</protein>
<organism evidence="1 2">
    <name type="scientific">Listeria booriae</name>
    <dbReference type="NCBI Taxonomy" id="1552123"/>
    <lineage>
        <taxon>Bacteria</taxon>
        <taxon>Bacillati</taxon>
        <taxon>Bacillota</taxon>
        <taxon>Bacilli</taxon>
        <taxon>Bacillales</taxon>
        <taxon>Listeriaceae</taxon>
        <taxon>Listeria</taxon>
    </lineage>
</organism>
<comment type="caution">
    <text evidence="1">The sequence shown here is derived from an EMBL/GenBank/DDBJ whole genome shotgun (WGS) entry which is preliminary data.</text>
</comment>
<evidence type="ECO:0000313" key="2">
    <source>
        <dbReference type="Proteomes" id="UP000029844"/>
    </source>
</evidence>
<evidence type="ECO:0000313" key="1">
    <source>
        <dbReference type="EMBL" id="KGL42642.1"/>
    </source>
</evidence>
<accession>A0A099WCA1</accession>
<proteinExistence type="predicted"/>
<sequence>MIFLGYKIIPPSMFDISIHYKSNRLIRNKIVFKNTLGFLGGSKLYHPIKICKNAICHKLFTNNLFKNRLVGQKVYLLDELSFISTVQ</sequence>
<dbReference type="AlphaFoldDB" id="A0A099WCA1"/>
<dbReference type="Proteomes" id="UP000029844">
    <property type="component" value="Unassembled WGS sequence"/>
</dbReference>
<dbReference type="STRING" id="1552123.EP57_04045"/>
<reference evidence="1 2" key="1">
    <citation type="submission" date="2014-05" db="EMBL/GenBank/DDBJ databases">
        <title>Novel Listeriaceae from food processing environments.</title>
        <authorList>
            <person name="den Bakker H.C."/>
        </authorList>
    </citation>
    <scope>NUCLEOTIDE SEQUENCE [LARGE SCALE GENOMIC DNA]</scope>
    <source>
        <strain evidence="1 2">FSL A5-0281</strain>
    </source>
</reference>